<dbReference type="STRING" id="623744.A0A553MRK5"/>
<protein>
    <submittedName>
        <fullName evidence="2">Uncharacterized protein</fullName>
    </submittedName>
</protein>
<sequence>MSETDSRKKGFTKGRSATFSIDGFSFTIGCDDYESLSVANEDGESNSRPLARFAPGTARKEKGKLQRDVPDDPERIEEILADEFPSTDSPDATEKTAIRFYSLLFLFTVI</sequence>
<evidence type="ECO:0000313" key="2">
    <source>
        <dbReference type="EMBL" id="TRY55811.1"/>
    </source>
</evidence>
<evidence type="ECO:0000313" key="3">
    <source>
        <dbReference type="Proteomes" id="UP000316079"/>
    </source>
</evidence>
<gene>
    <name evidence="2" type="ORF">DNTS_025657</name>
</gene>
<comment type="caution">
    <text evidence="2">The sequence shown here is derived from an EMBL/GenBank/DDBJ whole genome shotgun (WGS) entry which is preliminary data.</text>
</comment>
<evidence type="ECO:0000256" key="1">
    <source>
        <dbReference type="SAM" id="MobiDB-lite"/>
    </source>
</evidence>
<accession>A0A553MRK5</accession>
<feature type="region of interest" description="Disordered" evidence="1">
    <location>
        <begin position="39"/>
        <end position="70"/>
    </location>
</feature>
<name>A0A553MRK5_9TELE</name>
<dbReference type="AlphaFoldDB" id="A0A553MRK5"/>
<dbReference type="EMBL" id="SRMA01027309">
    <property type="protein sequence ID" value="TRY55811.1"/>
    <property type="molecule type" value="Genomic_DNA"/>
</dbReference>
<organism evidence="2 3">
    <name type="scientific">Danionella cerebrum</name>
    <dbReference type="NCBI Taxonomy" id="2873325"/>
    <lineage>
        <taxon>Eukaryota</taxon>
        <taxon>Metazoa</taxon>
        <taxon>Chordata</taxon>
        <taxon>Craniata</taxon>
        <taxon>Vertebrata</taxon>
        <taxon>Euteleostomi</taxon>
        <taxon>Actinopterygii</taxon>
        <taxon>Neopterygii</taxon>
        <taxon>Teleostei</taxon>
        <taxon>Ostariophysi</taxon>
        <taxon>Cypriniformes</taxon>
        <taxon>Danionidae</taxon>
        <taxon>Danioninae</taxon>
        <taxon>Danionella</taxon>
    </lineage>
</organism>
<reference evidence="2 3" key="1">
    <citation type="journal article" date="2019" name="Sci. Data">
        <title>Hybrid genome assembly and annotation of Danionella translucida.</title>
        <authorList>
            <person name="Kadobianskyi M."/>
            <person name="Schulze L."/>
            <person name="Schuelke M."/>
            <person name="Judkewitz B."/>
        </authorList>
    </citation>
    <scope>NUCLEOTIDE SEQUENCE [LARGE SCALE GENOMIC DNA]</scope>
    <source>
        <strain evidence="2 3">Bolton</strain>
    </source>
</reference>
<proteinExistence type="predicted"/>
<dbReference type="OrthoDB" id="9217641at2759"/>
<feature type="compositionally biased region" description="Basic and acidic residues" evidence="1">
    <location>
        <begin position="58"/>
        <end position="70"/>
    </location>
</feature>
<keyword evidence="3" id="KW-1185">Reference proteome</keyword>
<dbReference type="Proteomes" id="UP000316079">
    <property type="component" value="Unassembled WGS sequence"/>
</dbReference>